<dbReference type="PROSITE" id="PS51257">
    <property type="entry name" value="PROKAR_LIPOPROTEIN"/>
    <property type="match status" value="1"/>
</dbReference>
<gene>
    <name evidence="1" type="ORF">SAMN06265219_10354</name>
</gene>
<organism evidence="1 2">
    <name type="scientific">Gracilimonas mengyeensis</name>
    <dbReference type="NCBI Taxonomy" id="1302730"/>
    <lineage>
        <taxon>Bacteria</taxon>
        <taxon>Pseudomonadati</taxon>
        <taxon>Balneolota</taxon>
        <taxon>Balneolia</taxon>
        <taxon>Balneolales</taxon>
        <taxon>Balneolaceae</taxon>
        <taxon>Gracilimonas</taxon>
    </lineage>
</organism>
<protein>
    <submittedName>
        <fullName evidence="1">BNR repeat-containing family member</fullName>
    </submittedName>
</protein>
<keyword evidence="2" id="KW-1185">Reference proteome</keyword>
<sequence>MSLALRSHIISLFLFLLAGLIAGCSEEQIIKTTAIGQGWANNSVNAVIFRGKALTTYQDVQFAAYYDAEGRMVLAKRELGDQNWKTHISRYSGNVEDAHNSISLAVDSDGFLHVSWDQHNTPLRYVKSTEPFGLELSQELSMTGLQEERVTYPQFFNLPNEKLLFSYRSGESGRGNMVLNEYNPDTEQWIQLQNNLLDGEEQRSAYWQMHVAENGDLHLSWVWRETWDVASNHDMAYAVSSDGGRSWKKSNGEAYDLPITETAAELAWEIPENSELINQTAMTVDENGNPYITTYWNAGSKPQFKIIYLEEGRWKLMDTGFRESTFSLSGGGTKRIPISRPEILMDENYVYLLFRDEERDSKITVAGASLDKKKWTLKDVTEQGVGQWEPNYDVELWNTKRELHIFSQKVEQVDGEGVAEVAPKPVQVIEIENLQQLFENRN</sequence>
<dbReference type="EMBL" id="FXTP01000003">
    <property type="protein sequence ID" value="SMO50154.1"/>
    <property type="molecule type" value="Genomic_DNA"/>
</dbReference>
<reference evidence="1 2" key="1">
    <citation type="submission" date="2017-05" db="EMBL/GenBank/DDBJ databases">
        <authorList>
            <person name="Varghese N."/>
            <person name="Submissions S."/>
        </authorList>
    </citation>
    <scope>NUCLEOTIDE SEQUENCE [LARGE SCALE GENOMIC DNA]</scope>
    <source>
        <strain evidence="1 2">DSM 21985</strain>
    </source>
</reference>
<dbReference type="AlphaFoldDB" id="A0A521BSM7"/>
<accession>A0A521BSM7</accession>
<evidence type="ECO:0000313" key="1">
    <source>
        <dbReference type="EMBL" id="SMO50154.1"/>
    </source>
</evidence>
<dbReference type="Pfam" id="PF15892">
    <property type="entry name" value="BNR_4"/>
    <property type="match status" value="1"/>
</dbReference>
<dbReference type="Proteomes" id="UP000317557">
    <property type="component" value="Unassembled WGS sequence"/>
</dbReference>
<proteinExistence type="predicted"/>
<evidence type="ECO:0000313" key="2">
    <source>
        <dbReference type="Proteomes" id="UP000317557"/>
    </source>
</evidence>
<name>A0A521BSM7_9BACT</name>
<dbReference type="RefSeq" id="WP_221930241.1">
    <property type="nucleotide sequence ID" value="NZ_FXTP01000003.1"/>
</dbReference>